<reference evidence="2" key="1">
    <citation type="submission" date="2025-08" db="UniProtKB">
        <authorList>
            <consortium name="RefSeq"/>
        </authorList>
    </citation>
    <scope>IDENTIFICATION</scope>
    <source>
        <tissue evidence="2">Muscle</tissue>
    </source>
</reference>
<protein>
    <submittedName>
        <fullName evidence="2">Uncharacterized protein LOC117235795 isoform X2</fullName>
    </submittedName>
</protein>
<gene>
    <name evidence="2" type="primary">LOC117235795</name>
</gene>
<accession>A0A6J3KLC5</accession>
<evidence type="ECO:0000313" key="2">
    <source>
        <dbReference type="RefSeq" id="XP_033354028.1"/>
    </source>
</evidence>
<keyword evidence="1" id="KW-1185">Reference proteome</keyword>
<sequence length="105" mass="12168">MHRRNRYSRAILPRFVTGIGERIGRSSIPRESYRNTKGTSNARHVRLRIRKSKHAFGQVARNVVAISMCGLPRAGKIQAEKQVKPWQTMLTEKKRTTHRCIGIRF</sequence>
<proteinExistence type="predicted"/>
<dbReference type="Proteomes" id="UP000504631">
    <property type="component" value="Unplaced"/>
</dbReference>
<dbReference type="GeneID" id="117235795"/>
<organism evidence="1 2">
    <name type="scientific">Bombus vosnesenskii</name>
    <dbReference type="NCBI Taxonomy" id="207650"/>
    <lineage>
        <taxon>Eukaryota</taxon>
        <taxon>Metazoa</taxon>
        <taxon>Ecdysozoa</taxon>
        <taxon>Arthropoda</taxon>
        <taxon>Hexapoda</taxon>
        <taxon>Insecta</taxon>
        <taxon>Pterygota</taxon>
        <taxon>Neoptera</taxon>
        <taxon>Endopterygota</taxon>
        <taxon>Hymenoptera</taxon>
        <taxon>Apocrita</taxon>
        <taxon>Aculeata</taxon>
        <taxon>Apoidea</taxon>
        <taxon>Anthophila</taxon>
        <taxon>Apidae</taxon>
        <taxon>Bombus</taxon>
        <taxon>Pyrobombus</taxon>
    </lineage>
</organism>
<name>A0A6J3KLC5_9HYME</name>
<dbReference type="RefSeq" id="XP_033354028.1">
    <property type="nucleotide sequence ID" value="XM_033498137.1"/>
</dbReference>
<evidence type="ECO:0000313" key="1">
    <source>
        <dbReference type="Proteomes" id="UP000504631"/>
    </source>
</evidence>
<dbReference type="AlphaFoldDB" id="A0A6J3KLC5"/>